<name>A0AB73INF4_9BURK</name>
<reference evidence="2" key="1">
    <citation type="submission" date="2023-07" db="EMBL/GenBank/DDBJ databases">
        <title>Sorghum-associated microbial communities from plants grown in Nebraska, USA.</title>
        <authorList>
            <person name="Schachtman D."/>
        </authorList>
    </citation>
    <scope>NUCLEOTIDE SEQUENCE</scope>
    <source>
        <strain evidence="2">DS1061</strain>
    </source>
</reference>
<dbReference type="InterPro" id="IPR035965">
    <property type="entry name" value="PAS-like_dom_sf"/>
</dbReference>
<dbReference type="Gene3D" id="3.30.450.20">
    <property type="entry name" value="PAS domain"/>
    <property type="match status" value="1"/>
</dbReference>
<dbReference type="RefSeq" id="WP_020070991.1">
    <property type="nucleotide sequence ID" value="NZ_JAURTK010000011.1"/>
</dbReference>
<dbReference type="InterPro" id="IPR013978">
    <property type="entry name" value="MEKHLA"/>
</dbReference>
<dbReference type="Proteomes" id="UP001229486">
    <property type="component" value="Unassembled WGS sequence"/>
</dbReference>
<evidence type="ECO:0000313" key="3">
    <source>
        <dbReference type="Proteomes" id="UP001229486"/>
    </source>
</evidence>
<dbReference type="EMBL" id="JAURTK010000011">
    <property type="protein sequence ID" value="MDP9650654.1"/>
    <property type="molecule type" value="Genomic_DNA"/>
</dbReference>
<protein>
    <submittedName>
        <fullName evidence="2">PAS domain-containing protein</fullName>
    </submittedName>
</protein>
<evidence type="ECO:0000313" key="2">
    <source>
        <dbReference type="EMBL" id="MDP9650654.1"/>
    </source>
</evidence>
<sequence>MSLKTDVEFFRLLTNSYRRLLGKSLVPSDISDTEGAAWLYSSAPFGLLAHDTQTDPMFIYGNSKAQTIFGYDWDEITSLRSRLSAELPERGERQAFLDQVARDGFVTGYRGIRITKSGQRFWIEHATVWQLFDDSGVVRGQAAMIPQIAKF</sequence>
<dbReference type="GeneID" id="97019878"/>
<comment type="caution">
    <text evidence="2">The sequence shown here is derived from an EMBL/GenBank/DDBJ whole genome shotgun (WGS) entry which is preliminary data.</text>
</comment>
<organism evidence="2 3">
    <name type="scientific">Paraburkholderia caledonica</name>
    <dbReference type="NCBI Taxonomy" id="134536"/>
    <lineage>
        <taxon>Bacteria</taxon>
        <taxon>Pseudomonadati</taxon>
        <taxon>Pseudomonadota</taxon>
        <taxon>Betaproteobacteria</taxon>
        <taxon>Burkholderiales</taxon>
        <taxon>Burkholderiaceae</taxon>
        <taxon>Paraburkholderia</taxon>
    </lineage>
</organism>
<evidence type="ECO:0000259" key="1">
    <source>
        <dbReference type="Pfam" id="PF08670"/>
    </source>
</evidence>
<proteinExistence type="predicted"/>
<dbReference type="AlphaFoldDB" id="A0AB73INF4"/>
<dbReference type="SUPFAM" id="SSF55785">
    <property type="entry name" value="PYP-like sensor domain (PAS domain)"/>
    <property type="match status" value="1"/>
</dbReference>
<gene>
    <name evidence="2" type="ORF">J2793_006128</name>
</gene>
<accession>A0AB73INF4</accession>
<dbReference type="Pfam" id="PF08670">
    <property type="entry name" value="MEKHLA"/>
    <property type="match status" value="1"/>
</dbReference>
<feature type="domain" description="MEKHLA" evidence="1">
    <location>
        <begin position="8"/>
        <end position="147"/>
    </location>
</feature>